<evidence type="ECO:0000313" key="8">
    <source>
        <dbReference type="Proteomes" id="UP000235116"/>
    </source>
</evidence>
<evidence type="ECO:0000313" key="7">
    <source>
        <dbReference type="EMBL" id="AUM15049.1"/>
    </source>
</evidence>
<dbReference type="FunFam" id="1.20.120.1080:FF:000005">
    <property type="entry name" value="ATP-dependent helicase HrpA"/>
    <property type="match status" value="1"/>
</dbReference>
<keyword evidence="3 7" id="KW-0347">Helicase</keyword>
<dbReference type="GO" id="GO:0016787">
    <property type="term" value="F:hydrolase activity"/>
    <property type="evidence" value="ECO:0007669"/>
    <property type="project" value="UniProtKB-KW"/>
</dbReference>
<keyword evidence="2" id="KW-0378">Hydrolase</keyword>
<dbReference type="Pfam" id="PF00271">
    <property type="entry name" value="Helicase_C"/>
    <property type="match status" value="1"/>
</dbReference>
<dbReference type="Pfam" id="PF21010">
    <property type="entry name" value="HA2_C"/>
    <property type="match status" value="1"/>
</dbReference>
<dbReference type="Gene3D" id="1.20.120.1080">
    <property type="match status" value="1"/>
</dbReference>
<dbReference type="CDD" id="cd18791">
    <property type="entry name" value="SF2_C_RHA"/>
    <property type="match status" value="1"/>
</dbReference>
<dbReference type="Pfam" id="PF00270">
    <property type="entry name" value="DEAD"/>
    <property type="match status" value="1"/>
</dbReference>
<feature type="domain" description="Helicase C-terminal" evidence="6">
    <location>
        <begin position="273"/>
        <end position="452"/>
    </location>
</feature>
<keyword evidence="8" id="KW-1185">Reference proteome</keyword>
<dbReference type="InterPro" id="IPR011545">
    <property type="entry name" value="DEAD/DEAH_box_helicase_dom"/>
</dbReference>
<name>A0A2K9LRT8_9GAMM</name>
<dbReference type="SMART" id="SM00487">
    <property type="entry name" value="DEXDc"/>
    <property type="match status" value="1"/>
</dbReference>
<protein>
    <submittedName>
        <fullName evidence="7">ATP-dependent RNA helicase HrpA</fullName>
    </submittedName>
</protein>
<dbReference type="GO" id="GO:0005524">
    <property type="term" value="F:ATP binding"/>
    <property type="evidence" value="ECO:0007669"/>
    <property type="project" value="UniProtKB-KW"/>
</dbReference>
<dbReference type="Pfam" id="PF11898">
    <property type="entry name" value="DUF3418"/>
    <property type="match status" value="1"/>
</dbReference>
<sequence length="1302" mass="149479">MASLRKQLPLCLSKDRFRFRRSIQMIEQRIAQKKPADKELARLAEAIEQSVAAVQMRRDNLPKWQYPESLPVAGRSEEIVKAIQNNQVVIVAGETGSGKTTQIPKMCLQAGLGVTGYVGHTQPRRLAARTVAQRIADELDTTIGDKVGYKIRFQDQVSANSHIKLMTDGMLLAEIAQDRYLNQYDAIIIDEAHERTLNIDFLLGFLKQLLPQRPDLKVIITSATIDHWRFSRYFNDAPVIEVSGRTYPVDILYRPLDEPQGDDDEVVSDDEGKIETGILNALEEIHRLERANPNPARPGDVLVFLPGERDIRQVAECLRKHGPKHLEVLPLYSRLSNAEQNRVFQPHANRRVVLSTNVAETSITVPNIGYVIDPGIARISRYSFRTKVQRLPIEPVSQASANQRAGRCGRVAEGICIRLYSEQDFINRPEYTEPEILRTNLASVILQMQGLKLGEVSRFPFVDPPDHRLVNDGYRLLEELGAVDAKRIITPLGFDLLKFPIDPRIARMLVAAKEQHCLSEMLIIASGLSVQEPWQRPHDRQGAADEALKRFQHDESDFLTFVNVWQQCEQQKTDLTNNRYRRWLLQNFLSYLRMREWQDVYRQLKQALHQLGWSENSEPARYEEIHRAILAGLLSHVATKDDQKGYNGARNRVMNIFPGSTLIKRKPKWIVCAEIVETQKVYGRTVARVEPDWVEQVGESQLKRSYSEPHWEKKQACTVAFEQTSLFGLIVNPRKRVNYSNIDPILCRELFIQHALVMHEYETRAPYARHNQKLIEELEYLEQKSRRRDILIDDLTLYALFDAIVPTQVVNGKSFERWRKKAEQQTPELLFLKKEQLVKSDTDSIKQWEFPDQVEVDGGSIKIDYQFEPGKKQDGLNIVVPVTLINQIEEEKLEWLVPGLEKEKCVGLIKSLPKALRKHFVPAPDFAEAFLNSKPDRGRSLKVQLASFLRDKKRVDITDQSWDESTLPLHLLANLKVLDQKGKVLSQGRDIRQIKLSLQGEFQQSLKQLTQNTLSEAVFDYWAFDTIPEVYEVKQAGALVKAYPALAIKESGVALQLFDTPFAAQVSMEQGLLRLCVLTLPQQVRYLKKQHSLSETAAIKYAPFGDRKSLVDGLVDMAFYRAFVAGQPTVRTEADFQQRIVTGKAQLVIAAADIASLISAILERHHQVVAMLANDKSPAKKISRDDIRVQLSHLFPQDWMHRIPYRALLEYPRYLDAIALRWQRLQGKIDRDQELVDELALLWDQYQNRSHKHLKGGVLDENLENWRWALEEYRVSLFAQGVKTPYPVSYKRLQKMWQNVAP</sequence>
<evidence type="ECO:0000259" key="6">
    <source>
        <dbReference type="PROSITE" id="PS51194"/>
    </source>
</evidence>
<dbReference type="InterPro" id="IPR001650">
    <property type="entry name" value="Helicase_C-like"/>
</dbReference>
<reference evidence="8" key="1">
    <citation type="submission" date="2017-08" db="EMBL/GenBank/DDBJ databases">
        <title>Direct submision.</title>
        <authorList>
            <person name="Kim S.-J."/>
            <person name="Rhee S.-K."/>
        </authorList>
    </citation>
    <scope>NUCLEOTIDE SEQUENCE [LARGE SCALE GENOMIC DNA]</scope>
    <source>
        <strain evidence="8">GI5</strain>
    </source>
</reference>
<dbReference type="Pfam" id="PF07717">
    <property type="entry name" value="OB_NTP_bind"/>
    <property type="match status" value="1"/>
</dbReference>
<dbReference type="SMART" id="SM00490">
    <property type="entry name" value="HELICc"/>
    <property type="match status" value="1"/>
</dbReference>
<dbReference type="NCBIfam" id="NF008348">
    <property type="entry name" value="PRK11131.1"/>
    <property type="match status" value="1"/>
</dbReference>
<dbReference type="InterPro" id="IPR007502">
    <property type="entry name" value="Helicase-assoc_dom"/>
</dbReference>
<dbReference type="InterPro" id="IPR003593">
    <property type="entry name" value="AAA+_ATPase"/>
</dbReference>
<dbReference type="EMBL" id="CP022684">
    <property type="protein sequence ID" value="AUM15049.1"/>
    <property type="molecule type" value="Genomic_DNA"/>
</dbReference>
<dbReference type="SMART" id="SM00847">
    <property type="entry name" value="HA2"/>
    <property type="match status" value="1"/>
</dbReference>
<dbReference type="NCBIfam" id="TIGR01967">
    <property type="entry name" value="DEAH_box_HrpA"/>
    <property type="match status" value="1"/>
</dbReference>
<dbReference type="InterPro" id="IPR011709">
    <property type="entry name" value="DEAD-box_helicase_OB_fold"/>
</dbReference>
<dbReference type="GO" id="GO:0003723">
    <property type="term" value="F:RNA binding"/>
    <property type="evidence" value="ECO:0007669"/>
    <property type="project" value="TreeGrafter"/>
</dbReference>
<dbReference type="GO" id="GO:0003724">
    <property type="term" value="F:RNA helicase activity"/>
    <property type="evidence" value="ECO:0007669"/>
    <property type="project" value="InterPro"/>
</dbReference>
<evidence type="ECO:0000256" key="1">
    <source>
        <dbReference type="ARBA" id="ARBA00022741"/>
    </source>
</evidence>
<dbReference type="InterPro" id="IPR027417">
    <property type="entry name" value="P-loop_NTPase"/>
</dbReference>
<dbReference type="PANTHER" id="PTHR18934:SF99">
    <property type="entry name" value="ATP-DEPENDENT RNA HELICASE DHX37-RELATED"/>
    <property type="match status" value="1"/>
</dbReference>
<keyword evidence="1" id="KW-0547">Nucleotide-binding</keyword>
<dbReference type="InterPro" id="IPR010222">
    <property type="entry name" value="RNA_helicase_HrpA"/>
</dbReference>
<gene>
    <name evidence="7" type="primary">hrpA</name>
    <name evidence="7" type="ORF">Kalk_20575</name>
</gene>
<evidence type="ECO:0000256" key="4">
    <source>
        <dbReference type="ARBA" id="ARBA00022840"/>
    </source>
</evidence>
<dbReference type="InterPro" id="IPR014001">
    <property type="entry name" value="Helicase_ATP-bd"/>
</dbReference>
<dbReference type="FunFam" id="3.40.50.300:FF:000575">
    <property type="entry name" value="ATP-dependent helicase hrpA"/>
    <property type="match status" value="1"/>
</dbReference>
<dbReference type="SUPFAM" id="SSF52540">
    <property type="entry name" value="P-loop containing nucleoside triphosphate hydrolases"/>
    <property type="match status" value="1"/>
</dbReference>
<dbReference type="PANTHER" id="PTHR18934">
    <property type="entry name" value="ATP-DEPENDENT RNA HELICASE"/>
    <property type="match status" value="1"/>
</dbReference>
<dbReference type="Gene3D" id="3.40.50.300">
    <property type="entry name" value="P-loop containing nucleotide triphosphate hydrolases"/>
    <property type="match status" value="2"/>
</dbReference>
<evidence type="ECO:0000256" key="2">
    <source>
        <dbReference type="ARBA" id="ARBA00022801"/>
    </source>
</evidence>
<evidence type="ECO:0000259" key="5">
    <source>
        <dbReference type="PROSITE" id="PS51192"/>
    </source>
</evidence>
<dbReference type="KEGG" id="kak:Kalk_20575"/>
<organism evidence="7 8">
    <name type="scientific">Ketobacter alkanivorans</name>
    <dbReference type="NCBI Taxonomy" id="1917421"/>
    <lineage>
        <taxon>Bacteria</taxon>
        <taxon>Pseudomonadati</taxon>
        <taxon>Pseudomonadota</taxon>
        <taxon>Gammaproteobacteria</taxon>
        <taxon>Pseudomonadales</taxon>
        <taxon>Ketobacteraceae</taxon>
        <taxon>Ketobacter</taxon>
    </lineage>
</organism>
<feature type="domain" description="Helicase ATP-binding" evidence="5">
    <location>
        <begin position="80"/>
        <end position="243"/>
    </location>
</feature>
<accession>A0A2K9LRT8</accession>
<dbReference type="Proteomes" id="UP000235116">
    <property type="component" value="Chromosome"/>
</dbReference>
<proteinExistence type="predicted"/>
<evidence type="ECO:0000256" key="3">
    <source>
        <dbReference type="ARBA" id="ARBA00022806"/>
    </source>
</evidence>
<dbReference type="OrthoDB" id="9805617at2"/>
<dbReference type="SMART" id="SM00382">
    <property type="entry name" value="AAA"/>
    <property type="match status" value="1"/>
</dbReference>
<dbReference type="PROSITE" id="PS51194">
    <property type="entry name" value="HELICASE_CTER"/>
    <property type="match status" value="1"/>
</dbReference>
<keyword evidence="4" id="KW-0067">ATP-binding</keyword>
<dbReference type="InterPro" id="IPR024590">
    <property type="entry name" value="HrpA_C"/>
</dbReference>
<dbReference type="PROSITE" id="PS51192">
    <property type="entry name" value="HELICASE_ATP_BIND_1"/>
    <property type="match status" value="1"/>
</dbReference>